<dbReference type="HOGENOM" id="CLU_372331_0_0_1"/>
<evidence type="ECO:0000259" key="7">
    <source>
        <dbReference type="PROSITE" id="PS50160"/>
    </source>
</evidence>
<keyword evidence="5" id="KW-0067">ATP-binding</keyword>
<dbReference type="Pfam" id="PF04675">
    <property type="entry name" value="DNA_ligase_A_N"/>
    <property type="match status" value="1"/>
</dbReference>
<dbReference type="GO" id="GO:0005634">
    <property type="term" value="C:nucleus"/>
    <property type="evidence" value="ECO:0007669"/>
    <property type="project" value="TreeGrafter"/>
</dbReference>
<dbReference type="GO" id="GO:0006310">
    <property type="term" value="P:DNA recombination"/>
    <property type="evidence" value="ECO:0007669"/>
    <property type="project" value="UniProtKB-KW"/>
</dbReference>
<dbReference type="GO" id="GO:0051301">
    <property type="term" value="P:cell division"/>
    <property type="evidence" value="ECO:0007669"/>
    <property type="project" value="UniProtKB-KW"/>
</dbReference>
<evidence type="ECO:0000256" key="1">
    <source>
        <dbReference type="ARBA" id="ARBA00007572"/>
    </source>
</evidence>
<proteinExistence type="inferred from homology"/>
<dbReference type="Gene3D" id="3.30.470.30">
    <property type="entry name" value="DNA ligase/mRNA capping enzyme"/>
    <property type="match status" value="1"/>
</dbReference>
<dbReference type="Proteomes" id="UP000013827">
    <property type="component" value="Unassembled WGS sequence"/>
</dbReference>
<reference evidence="9" key="1">
    <citation type="journal article" date="2013" name="Nature">
        <title>Pan genome of the phytoplankton Emiliania underpins its global distribution.</title>
        <authorList>
            <person name="Read B.A."/>
            <person name="Kegel J."/>
            <person name="Klute M.J."/>
            <person name="Kuo A."/>
            <person name="Lefebvre S.C."/>
            <person name="Maumus F."/>
            <person name="Mayer C."/>
            <person name="Miller J."/>
            <person name="Monier A."/>
            <person name="Salamov A."/>
            <person name="Young J."/>
            <person name="Aguilar M."/>
            <person name="Claverie J.M."/>
            <person name="Frickenhaus S."/>
            <person name="Gonzalez K."/>
            <person name="Herman E.K."/>
            <person name="Lin Y.C."/>
            <person name="Napier J."/>
            <person name="Ogata H."/>
            <person name="Sarno A.F."/>
            <person name="Shmutz J."/>
            <person name="Schroeder D."/>
            <person name="de Vargas C."/>
            <person name="Verret F."/>
            <person name="von Dassow P."/>
            <person name="Valentin K."/>
            <person name="Van de Peer Y."/>
            <person name="Wheeler G."/>
            <person name="Dacks J.B."/>
            <person name="Delwiche C.F."/>
            <person name="Dyhrman S.T."/>
            <person name="Glockner G."/>
            <person name="John U."/>
            <person name="Richards T."/>
            <person name="Worden A.Z."/>
            <person name="Zhang X."/>
            <person name="Grigoriev I.V."/>
            <person name="Allen A.E."/>
            <person name="Bidle K."/>
            <person name="Borodovsky M."/>
            <person name="Bowler C."/>
            <person name="Brownlee C."/>
            <person name="Cock J.M."/>
            <person name="Elias M."/>
            <person name="Gladyshev V.N."/>
            <person name="Groth M."/>
            <person name="Guda C."/>
            <person name="Hadaegh A."/>
            <person name="Iglesias-Rodriguez M.D."/>
            <person name="Jenkins J."/>
            <person name="Jones B.M."/>
            <person name="Lawson T."/>
            <person name="Leese F."/>
            <person name="Lindquist E."/>
            <person name="Lobanov A."/>
            <person name="Lomsadze A."/>
            <person name="Malik S.B."/>
            <person name="Marsh M.E."/>
            <person name="Mackinder L."/>
            <person name="Mock T."/>
            <person name="Mueller-Roeber B."/>
            <person name="Pagarete A."/>
            <person name="Parker M."/>
            <person name="Probert I."/>
            <person name="Quesneville H."/>
            <person name="Raines C."/>
            <person name="Rensing S.A."/>
            <person name="Riano-Pachon D.M."/>
            <person name="Richier S."/>
            <person name="Rokitta S."/>
            <person name="Shiraiwa Y."/>
            <person name="Soanes D.M."/>
            <person name="van der Giezen M."/>
            <person name="Wahlund T.M."/>
            <person name="Williams B."/>
            <person name="Wilson W."/>
            <person name="Wolfe G."/>
            <person name="Wurch L.L."/>
        </authorList>
    </citation>
    <scope>NUCLEOTIDE SEQUENCE</scope>
</reference>
<keyword evidence="3" id="KW-0235">DNA replication</keyword>
<dbReference type="Pfam" id="PF04679">
    <property type="entry name" value="DNA_ligase_A_C"/>
    <property type="match status" value="1"/>
</dbReference>
<evidence type="ECO:0000313" key="8">
    <source>
        <dbReference type="EnsemblProtists" id="EOD10715"/>
    </source>
</evidence>
<accession>A0A0D3IHI0</accession>
<dbReference type="InterPro" id="IPR012310">
    <property type="entry name" value="DNA_ligase_ATP-dep_cent"/>
</dbReference>
<protein>
    <recommendedName>
        <fullName evidence="7">ATP-dependent DNA ligase family profile domain-containing protein</fullName>
    </recommendedName>
</protein>
<dbReference type="GO" id="GO:0003677">
    <property type="term" value="F:DNA binding"/>
    <property type="evidence" value="ECO:0007669"/>
    <property type="project" value="InterPro"/>
</dbReference>
<dbReference type="GeneID" id="17256770"/>
<dbReference type="GO" id="GO:0006273">
    <property type="term" value="P:lagging strand elongation"/>
    <property type="evidence" value="ECO:0007669"/>
    <property type="project" value="TreeGrafter"/>
</dbReference>
<dbReference type="RefSeq" id="XP_005763144.1">
    <property type="nucleotide sequence ID" value="XM_005763087.1"/>
</dbReference>
<dbReference type="Gene3D" id="1.10.3260.10">
    <property type="entry name" value="DNA ligase, ATP-dependent, N-terminal domain"/>
    <property type="match status" value="1"/>
</dbReference>
<comment type="similarity">
    <text evidence="1">Belongs to the ATP-dependent DNA ligase family.</text>
</comment>
<dbReference type="SUPFAM" id="SSF50249">
    <property type="entry name" value="Nucleic acid-binding proteins"/>
    <property type="match status" value="1"/>
</dbReference>
<dbReference type="PROSITE" id="PS50160">
    <property type="entry name" value="DNA_LIGASE_A3"/>
    <property type="match status" value="1"/>
</dbReference>
<dbReference type="Pfam" id="PF01068">
    <property type="entry name" value="DNA_ligase_A_M"/>
    <property type="match status" value="1"/>
</dbReference>
<dbReference type="InterPro" id="IPR012308">
    <property type="entry name" value="DNA_ligase_ATP-dep_N"/>
</dbReference>
<dbReference type="PANTHER" id="PTHR45674">
    <property type="entry name" value="DNA LIGASE 1/3 FAMILY MEMBER"/>
    <property type="match status" value="1"/>
</dbReference>
<feature type="compositionally biased region" description="Low complexity" evidence="6">
    <location>
        <begin position="139"/>
        <end position="153"/>
    </location>
</feature>
<keyword evidence="9" id="KW-1185">Reference proteome</keyword>
<name>A0A0D3IHI0_EMIH1</name>
<dbReference type="GO" id="GO:0005524">
    <property type="term" value="F:ATP binding"/>
    <property type="evidence" value="ECO:0007669"/>
    <property type="project" value="UniProtKB-KW"/>
</dbReference>
<dbReference type="PROSITE" id="PS00697">
    <property type="entry name" value="DNA_LIGASE_A1"/>
    <property type="match status" value="1"/>
</dbReference>
<dbReference type="eggNOG" id="KOG0967">
    <property type="taxonomic scope" value="Eukaryota"/>
</dbReference>
<dbReference type="PaxDb" id="2903-EOD10715"/>
<sequence length="747" mass="78372">MPDTEASEEDKVAAIAAAPVPVPDAEVGEEAEAAAGPENVSDDASYVSLRAMLGERPSEALLRTLLAEAGGDVSTAANTFFDAGEHGRIPSAKRQCTLSAFFGGRRESATSSAAAVAPAPPLASPERKRGSAPIDLTGASPSSLPMAAAPSPARDLTPAVAAPATHGPSALPPPPSEAEPPPTCRTELTEALHLYSPGAAGWPSAAPVPYSHIAAALDAVSATRSRLTKELVLTNFFRACLALDASPGCLEACCYLLSPAKDAQSGGHRLRPDWSTDARPLGLSHGAITSAILEATNAPRAEYSAAYAKLRDSGDAALAVRDGHAGSGRQTFLKRPARGILEKLRGLATLGGAGVEKAKATRLSHMLRAAAGSEIKWLDAIRGAYSLRPDVSVLVEALRLADAPRAPEPLAAFRGALSAACSLAPGVPSQPMLASLDAELGPGVYWQALGRQLARPCSSIADALKLLRGPGGGPAAFAAEHKYDGQRAQLHRAPCGSAGAPGAPALGTFQSLSTRKRKGVTTGNAAAASVPVCLFLFDLLLLGDESLLARPLRARRDALRAEFAPIESAVSFAASRLDAAYEPSWGTRRSDGWVKCKKDYIDGMGDSLDLVPIGGWRGQGRKKRWVSPWLMATYDAASGTYGSVCRVMSGFSDAFYRENTIKPADVETGERAQYWFTPCEVWEVRGADFTISPVHMAAAGLVHPTRGLSMRFPRFVRKRPDKRLSDATTPEQLAGLYRKQTQGQAED</sequence>
<feature type="region of interest" description="Disordered" evidence="6">
    <location>
        <begin position="110"/>
        <end position="184"/>
    </location>
</feature>
<keyword evidence="4" id="KW-0547">Nucleotide-binding</keyword>
<evidence type="ECO:0000313" key="9">
    <source>
        <dbReference type="Proteomes" id="UP000013827"/>
    </source>
</evidence>
<feature type="compositionally biased region" description="Low complexity" evidence="6">
    <location>
        <begin position="13"/>
        <end position="25"/>
    </location>
</feature>
<evidence type="ECO:0000256" key="2">
    <source>
        <dbReference type="ARBA" id="ARBA00022598"/>
    </source>
</evidence>
<reference evidence="8" key="2">
    <citation type="submission" date="2024-10" db="UniProtKB">
        <authorList>
            <consortium name="EnsemblProtists"/>
        </authorList>
    </citation>
    <scope>IDENTIFICATION</scope>
</reference>
<dbReference type="InterPro" id="IPR050191">
    <property type="entry name" value="ATP-dep_DNA_ligase"/>
</dbReference>
<dbReference type="STRING" id="2903.R1D8D0"/>
<feature type="compositionally biased region" description="Pro residues" evidence="6">
    <location>
        <begin position="170"/>
        <end position="183"/>
    </location>
</feature>
<dbReference type="SUPFAM" id="SSF117018">
    <property type="entry name" value="ATP-dependent DNA ligase DNA-binding domain"/>
    <property type="match status" value="1"/>
</dbReference>
<dbReference type="SUPFAM" id="SSF56091">
    <property type="entry name" value="DNA ligase/mRNA capping enzyme, catalytic domain"/>
    <property type="match status" value="1"/>
</dbReference>
<keyword evidence="2" id="KW-0436">Ligase</keyword>
<dbReference type="InterPro" id="IPR036599">
    <property type="entry name" value="DNA_ligase_N_sf"/>
</dbReference>
<dbReference type="GO" id="GO:0006281">
    <property type="term" value="P:DNA repair"/>
    <property type="evidence" value="ECO:0007669"/>
    <property type="project" value="UniProtKB-KW"/>
</dbReference>
<dbReference type="AlphaFoldDB" id="A0A0D3IHI0"/>
<evidence type="ECO:0000256" key="5">
    <source>
        <dbReference type="ARBA" id="ARBA00022840"/>
    </source>
</evidence>
<dbReference type="InterPro" id="IPR012309">
    <property type="entry name" value="DNA_ligase_ATP-dep_C"/>
</dbReference>
<dbReference type="Gene3D" id="2.40.50.140">
    <property type="entry name" value="Nucleic acid-binding proteins"/>
    <property type="match status" value="1"/>
</dbReference>
<dbReference type="OMA" id="ICECEIV"/>
<dbReference type="PANTHER" id="PTHR45674:SF9">
    <property type="entry name" value="DNA LIGASE 3"/>
    <property type="match status" value="1"/>
</dbReference>
<evidence type="ECO:0000256" key="3">
    <source>
        <dbReference type="ARBA" id="ARBA00022705"/>
    </source>
</evidence>
<dbReference type="InterPro" id="IPR012340">
    <property type="entry name" value="NA-bd_OB-fold"/>
</dbReference>
<dbReference type="InterPro" id="IPR016059">
    <property type="entry name" value="DNA_ligase_ATP-dep_CS"/>
</dbReference>
<evidence type="ECO:0000256" key="4">
    <source>
        <dbReference type="ARBA" id="ARBA00022741"/>
    </source>
</evidence>
<dbReference type="KEGG" id="ehx:EMIHUDRAFT_452640"/>
<dbReference type="EnsemblProtists" id="EOD10715">
    <property type="protein sequence ID" value="EOD10715"/>
    <property type="gene ID" value="EMIHUDRAFT_452640"/>
</dbReference>
<feature type="domain" description="ATP-dependent DNA ligase family profile" evidence="7">
    <location>
        <begin position="525"/>
        <end position="635"/>
    </location>
</feature>
<dbReference type="CDD" id="cd07969">
    <property type="entry name" value="OBF_DNA_ligase_I"/>
    <property type="match status" value="1"/>
</dbReference>
<organism evidence="8 9">
    <name type="scientific">Emiliania huxleyi (strain CCMP1516)</name>
    <dbReference type="NCBI Taxonomy" id="280463"/>
    <lineage>
        <taxon>Eukaryota</taxon>
        <taxon>Haptista</taxon>
        <taxon>Haptophyta</taxon>
        <taxon>Prymnesiophyceae</taxon>
        <taxon>Isochrysidales</taxon>
        <taxon>Noelaerhabdaceae</taxon>
        <taxon>Emiliania</taxon>
    </lineage>
</organism>
<dbReference type="GO" id="GO:0003910">
    <property type="term" value="F:DNA ligase (ATP) activity"/>
    <property type="evidence" value="ECO:0007669"/>
    <property type="project" value="InterPro"/>
</dbReference>
<evidence type="ECO:0000256" key="6">
    <source>
        <dbReference type="SAM" id="MobiDB-lite"/>
    </source>
</evidence>
<feature type="region of interest" description="Disordered" evidence="6">
    <location>
        <begin position="1"/>
        <end position="41"/>
    </location>
</feature>
<dbReference type="GO" id="GO:0005739">
    <property type="term" value="C:mitochondrion"/>
    <property type="evidence" value="ECO:0007669"/>
    <property type="project" value="TreeGrafter"/>
</dbReference>
<feature type="region of interest" description="Disordered" evidence="6">
    <location>
        <begin position="720"/>
        <end position="747"/>
    </location>
</feature>